<accession>A0ABS5KIH9</accession>
<sequence length="79" mass="8206">MPDMVNVRKAHAGADSAGHTWPSDGAVIEVPVEHALMLARIPDGGFVIVEGADDAASDAGSDMLDKESTKSASTRRKTS</sequence>
<feature type="region of interest" description="Disordered" evidence="1">
    <location>
        <begin position="56"/>
        <end position="79"/>
    </location>
</feature>
<evidence type="ECO:0000313" key="3">
    <source>
        <dbReference type="Proteomes" id="UP000730482"/>
    </source>
</evidence>
<dbReference type="Proteomes" id="UP000730482">
    <property type="component" value="Unassembled WGS sequence"/>
</dbReference>
<gene>
    <name evidence="2" type="ORF">KGQ19_04855</name>
</gene>
<evidence type="ECO:0000313" key="2">
    <source>
        <dbReference type="EMBL" id="MBS2546192.1"/>
    </source>
</evidence>
<reference evidence="2 3" key="1">
    <citation type="submission" date="2020-02" db="EMBL/GenBank/DDBJ databases">
        <title>Acidophilic actinobacteria isolated from forest soil.</title>
        <authorList>
            <person name="Golinska P."/>
        </authorList>
    </citation>
    <scope>NUCLEOTIDE SEQUENCE [LARGE SCALE GENOMIC DNA]</scope>
    <source>
        <strain evidence="2 3">NL8</strain>
    </source>
</reference>
<feature type="region of interest" description="Disordered" evidence="1">
    <location>
        <begin position="1"/>
        <end position="23"/>
    </location>
</feature>
<proteinExistence type="predicted"/>
<keyword evidence="3" id="KW-1185">Reference proteome</keyword>
<evidence type="ECO:0000256" key="1">
    <source>
        <dbReference type="SAM" id="MobiDB-lite"/>
    </source>
</evidence>
<organism evidence="2 3">
    <name type="scientific">Catenulispora pinistramenti</name>
    <dbReference type="NCBI Taxonomy" id="2705254"/>
    <lineage>
        <taxon>Bacteria</taxon>
        <taxon>Bacillati</taxon>
        <taxon>Actinomycetota</taxon>
        <taxon>Actinomycetes</taxon>
        <taxon>Catenulisporales</taxon>
        <taxon>Catenulisporaceae</taxon>
        <taxon>Catenulispora</taxon>
    </lineage>
</organism>
<dbReference type="EMBL" id="JAAFYZ010000010">
    <property type="protein sequence ID" value="MBS2546192.1"/>
    <property type="molecule type" value="Genomic_DNA"/>
</dbReference>
<dbReference type="RefSeq" id="WP_212007843.1">
    <property type="nucleotide sequence ID" value="NZ_JAAFYZ010000010.1"/>
</dbReference>
<comment type="caution">
    <text evidence="2">The sequence shown here is derived from an EMBL/GenBank/DDBJ whole genome shotgun (WGS) entry which is preliminary data.</text>
</comment>
<name>A0ABS5KIH9_9ACTN</name>
<protein>
    <submittedName>
        <fullName evidence="2">Uncharacterized protein</fullName>
    </submittedName>
</protein>